<gene>
    <name evidence="1" type="ORF">ACFQ03_02970</name>
</gene>
<proteinExistence type="predicted"/>
<organism evidence="1 2">
    <name type="scientific">Paenibacillus residui</name>
    <dbReference type="NCBI Taxonomy" id="629724"/>
    <lineage>
        <taxon>Bacteria</taxon>
        <taxon>Bacillati</taxon>
        <taxon>Bacillota</taxon>
        <taxon>Bacilli</taxon>
        <taxon>Bacillales</taxon>
        <taxon>Paenibacillaceae</taxon>
        <taxon>Paenibacillus</taxon>
    </lineage>
</organism>
<dbReference type="RefSeq" id="WP_379285943.1">
    <property type="nucleotide sequence ID" value="NZ_JBHTIU010000008.1"/>
</dbReference>
<evidence type="ECO:0000313" key="2">
    <source>
        <dbReference type="Proteomes" id="UP001597120"/>
    </source>
</evidence>
<reference evidence="2" key="1">
    <citation type="journal article" date="2019" name="Int. J. Syst. Evol. Microbiol.">
        <title>The Global Catalogue of Microorganisms (GCM) 10K type strain sequencing project: providing services to taxonomists for standard genome sequencing and annotation.</title>
        <authorList>
            <consortium name="The Broad Institute Genomics Platform"/>
            <consortium name="The Broad Institute Genome Sequencing Center for Infectious Disease"/>
            <person name="Wu L."/>
            <person name="Ma J."/>
        </authorList>
    </citation>
    <scope>NUCLEOTIDE SEQUENCE [LARGE SCALE GENOMIC DNA]</scope>
    <source>
        <strain evidence="2">CCUG 57263</strain>
    </source>
</reference>
<comment type="caution">
    <text evidence="1">The sequence shown here is derived from an EMBL/GenBank/DDBJ whole genome shotgun (WGS) entry which is preliminary data.</text>
</comment>
<evidence type="ECO:0000313" key="1">
    <source>
        <dbReference type="EMBL" id="MFD0868098.1"/>
    </source>
</evidence>
<sequence length="58" mass="6847">MNIKVNLMVGEHQIDKVLTIEDHKLEGFSEEEIEAVIEVKIRNWANDLIRIAWEVEEE</sequence>
<keyword evidence="2" id="KW-1185">Reference proteome</keyword>
<dbReference type="EMBL" id="JBHTIU010000008">
    <property type="protein sequence ID" value="MFD0868098.1"/>
    <property type="molecule type" value="Genomic_DNA"/>
</dbReference>
<name>A0ABW3D6Z6_9BACL</name>
<protein>
    <submittedName>
        <fullName evidence="1">Uncharacterized protein</fullName>
    </submittedName>
</protein>
<accession>A0ABW3D6Z6</accession>
<dbReference type="Proteomes" id="UP001597120">
    <property type="component" value="Unassembled WGS sequence"/>
</dbReference>